<dbReference type="NCBIfam" id="TIGR01186">
    <property type="entry name" value="proV"/>
    <property type="match status" value="1"/>
</dbReference>
<accession>A0AA35WD94</accession>
<dbReference type="InterPro" id="IPR046342">
    <property type="entry name" value="CBS_dom_sf"/>
</dbReference>
<dbReference type="EMBL" id="CASHTH010001226">
    <property type="protein sequence ID" value="CAI8012986.1"/>
    <property type="molecule type" value="Genomic_DNA"/>
</dbReference>
<dbReference type="AlphaFoldDB" id="A0AA35WD94"/>
<comment type="caution">
    <text evidence="7">The sequence shown here is derived from an EMBL/GenBank/DDBJ whole genome shotgun (WGS) entry which is preliminary data.</text>
</comment>
<dbReference type="PANTHER" id="PTHR43869:SF1">
    <property type="entry name" value="GLYCINE BETAINE_PROLINE BETAINE TRANSPORT SYSTEM ATP-BINDING PROTEIN PROV"/>
    <property type="match status" value="1"/>
</dbReference>
<evidence type="ECO:0000256" key="5">
    <source>
        <dbReference type="ARBA" id="ARBA00022970"/>
    </source>
</evidence>
<dbReference type="Pfam" id="PF00005">
    <property type="entry name" value="ABC_tran"/>
    <property type="match status" value="1"/>
</dbReference>
<dbReference type="PROSITE" id="PS50893">
    <property type="entry name" value="ABC_TRANSPORTER_2"/>
    <property type="match status" value="1"/>
</dbReference>
<dbReference type="GO" id="GO:0016020">
    <property type="term" value="C:membrane"/>
    <property type="evidence" value="ECO:0007669"/>
    <property type="project" value="InterPro"/>
</dbReference>
<dbReference type="GO" id="GO:0031460">
    <property type="term" value="P:glycine betaine transport"/>
    <property type="evidence" value="ECO:0007669"/>
    <property type="project" value="InterPro"/>
</dbReference>
<dbReference type="InterPro" id="IPR005892">
    <property type="entry name" value="Gly-betaine_transp_ATP-bd"/>
</dbReference>
<dbReference type="InterPro" id="IPR003593">
    <property type="entry name" value="AAA+_ATPase"/>
</dbReference>
<evidence type="ECO:0000256" key="1">
    <source>
        <dbReference type="ARBA" id="ARBA00005417"/>
    </source>
</evidence>
<dbReference type="PROSITE" id="PS00211">
    <property type="entry name" value="ABC_TRANSPORTER_1"/>
    <property type="match status" value="1"/>
</dbReference>
<protein>
    <submittedName>
        <fullName evidence="7">Glycine betaine transport ATP-binding protein OpuAA</fullName>
    </submittedName>
</protein>
<dbReference type="InterPro" id="IPR000644">
    <property type="entry name" value="CBS_dom"/>
</dbReference>
<dbReference type="GO" id="GO:0016887">
    <property type="term" value="F:ATP hydrolysis activity"/>
    <property type="evidence" value="ECO:0007669"/>
    <property type="project" value="InterPro"/>
</dbReference>
<dbReference type="PANTHER" id="PTHR43869">
    <property type="entry name" value="GLYCINE BETAINE/PROLINE BETAINE TRANSPORT SYSTEM ATP-BINDING PROTEIN PROV"/>
    <property type="match status" value="1"/>
</dbReference>
<keyword evidence="3" id="KW-0547">Nucleotide-binding</keyword>
<dbReference type="Pfam" id="PF00571">
    <property type="entry name" value="CBS"/>
    <property type="match status" value="1"/>
</dbReference>
<evidence type="ECO:0000313" key="8">
    <source>
        <dbReference type="Proteomes" id="UP001174909"/>
    </source>
</evidence>
<evidence type="ECO:0000313" key="7">
    <source>
        <dbReference type="EMBL" id="CAI8012986.1"/>
    </source>
</evidence>
<dbReference type="GO" id="GO:0005524">
    <property type="term" value="F:ATP binding"/>
    <property type="evidence" value="ECO:0007669"/>
    <property type="project" value="UniProtKB-KW"/>
</dbReference>
<comment type="similarity">
    <text evidence="1">Belongs to the ABC transporter superfamily.</text>
</comment>
<dbReference type="InterPro" id="IPR027417">
    <property type="entry name" value="P-loop_NTPase"/>
</dbReference>
<keyword evidence="8" id="KW-1185">Reference proteome</keyword>
<evidence type="ECO:0000256" key="4">
    <source>
        <dbReference type="ARBA" id="ARBA00022840"/>
    </source>
</evidence>
<dbReference type="FunFam" id="3.40.50.300:FF:000201">
    <property type="entry name" value="Glycine betaine/L-proline ABC transporter ATP-binding protein"/>
    <property type="match status" value="1"/>
</dbReference>
<dbReference type="GO" id="GO:0006865">
    <property type="term" value="P:amino acid transport"/>
    <property type="evidence" value="ECO:0007669"/>
    <property type="project" value="UniProtKB-KW"/>
</dbReference>
<keyword evidence="2" id="KW-0813">Transport</keyword>
<evidence type="ECO:0000259" key="6">
    <source>
        <dbReference type="PROSITE" id="PS50893"/>
    </source>
</evidence>
<dbReference type="CDD" id="cd03294">
    <property type="entry name" value="ABC_Pro_Gly_Betaine"/>
    <property type="match status" value="1"/>
</dbReference>
<dbReference type="Gene3D" id="3.10.580.10">
    <property type="entry name" value="CBS-domain"/>
    <property type="match status" value="1"/>
</dbReference>
<keyword evidence="4 7" id="KW-0067">ATP-binding</keyword>
<dbReference type="SMART" id="SM00382">
    <property type="entry name" value="AAA"/>
    <property type="match status" value="1"/>
</dbReference>
<dbReference type="InterPro" id="IPR003439">
    <property type="entry name" value="ABC_transporter-like_ATP-bd"/>
</dbReference>
<gene>
    <name evidence="7" type="ORF">GBAR_LOCUS8285</name>
</gene>
<reference evidence="7" key="1">
    <citation type="submission" date="2023-03" db="EMBL/GenBank/DDBJ databases">
        <authorList>
            <person name="Steffen K."/>
            <person name="Cardenas P."/>
        </authorList>
    </citation>
    <scope>NUCLEOTIDE SEQUENCE</scope>
</reference>
<proteinExistence type="inferred from homology"/>
<dbReference type="SUPFAM" id="SSF52540">
    <property type="entry name" value="P-loop containing nucleoside triphosphate hydrolases"/>
    <property type="match status" value="1"/>
</dbReference>
<feature type="domain" description="ABC transporter" evidence="6">
    <location>
        <begin position="23"/>
        <end position="283"/>
    </location>
</feature>
<dbReference type="InterPro" id="IPR017871">
    <property type="entry name" value="ABC_transporter-like_CS"/>
</dbReference>
<organism evidence="7 8">
    <name type="scientific">Geodia barretti</name>
    <name type="common">Barrett's horny sponge</name>
    <dbReference type="NCBI Taxonomy" id="519541"/>
    <lineage>
        <taxon>Eukaryota</taxon>
        <taxon>Metazoa</taxon>
        <taxon>Porifera</taxon>
        <taxon>Demospongiae</taxon>
        <taxon>Heteroscleromorpha</taxon>
        <taxon>Tetractinellida</taxon>
        <taxon>Astrophorina</taxon>
        <taxon>Geodiidae</taxon>
        <taxon>Geodia</taxon>
    </lineage>
</organism>
<evidence type="ECO:0000256" key="3">
    <source>
        <dbReference type="ARBA" id="ARBA00022741"/>
    </source>
</evidence>
<name>A0AA35WD94_GEOBA</name>
<dbReference type="SUPFAM" id="SSF54631">
    <property type="entry name" value="CBS-domain pair"/>
    <property type="match status" value="1"/>
</dbReference>
<dbReference type="Proteomes" id="UP001174909">
    <property type="component" value="Unassembled WGS sequence"/>
</dbReference>
<keyword evidence="5" id="KW-0029">Amino-acid transport</keyword>
<sequence>MVATDNISSEATDTLISDGQPYIQVNSVWKVFGRNPERVLEPQHSEHDKSFFQTEFGNVIGLQDVSFQVNRGETFVIMGLSGSGKSTMVRCLIRLIEPTAGEIIIAGEDITKMSEKELIEFRRNKVAMVFQHYGLMPHRKVLDNAGWGLEVQGVKKPEREARTREVLELVGLGGWEESYPRQLSGGMQQRVGLARALAVDTDIMLMDEPFSGLDPLIRRQMQDELLRLQTELHKTIVFITHDLNEALKLGDRIAIMHDGKVAQIGSPEDIVLRPEDEYVGDFTQDVRLEAILNAGKVMVTPKATVMGHQGPRAALHTIGDSDGDAAWVVDRGQHYIGMLSISNAERALRAGVKRFDEAWDYVDREYQTVEPTTSFDELIPIAMGSDFPIPVTDEKNTLVGEVHRSALAEALAETSTADQDYEANAAENAALAGEAEVTS</sequence>
<dbReference type="InterPro" id="IPR051921">
    <property type="entry name" value="ABC_osmolyte_uptake_ATP-bind"/>
</dbReference>
<evidence type="ECO:0000256" key="2">
    <source>
        <dbReference type="ARBA" id="ARBA00022448"/>
    </source>
</evidence>
<dbReference type="Gene3D" id="3.40.50.300">
    <property type="entry name" value="P-loop containing nucleotide triphosphate hydrolases"/>
    <property type="match status" value="1"/>
</dbReference>
<dbReference type="GO" id="GO:0006950">
    <property type="term" value="P:response to stress"/>
    <property type="evidence" value="ECO:0007669"/>
    <property type="project" value="UniProtKB-ARBA"/>
</dbReference>